<keyword evidence="2 5" id="KW-0812">Transmembrane</keyword>
<feature type="transmembrane region" description="Helical" evidence="5">
    <location>
        <begin position="12"/>
        <end position="35"/>
    </location>
</feature>
<dbReference type="GO" id="GO:0016020">
    <property type="term" value="C:membrane"/>
    <property type="evidence" value="ECO:0007669"/>
    <property type="project" value="UniProtKB-SubCell"/>
</dbReference>
<dbReference type="EMBL" id="MT631657">
    <property type="protein sequence ID" value="QNO56489.1"/>
    <property type="molecule type" value="Genomic_DNA"/>
</dbReference>
<evidence type="ECO:0000256" key="1">
    <source>
        <dbReference type="ARBA" id="ARBA00004370"/>
    </source>
</evidence>
<dbReference type="SUPFAM" id="SSF51306">
    <property type="entry name" value="LexA/Signal peptidase"/>
    <property type="match status" value="1"/>
</dbReference>
<dbReference type="AlphaFoldDB" id="A0A7G9Z8A5"/>
<dbReference type="PANTHER" id="PTHR10806:SF6">
    <property type="entry name" value="SIGNAL PEPTIDASE COMPLEX CATALYTIC SUBUNIT SEC11"/>
    <property type="match status" value="1"/>
</dbReference>
<dbReference type="InterPro" id="IPR001733">
    <property type="entry name" value="Peptidase_S26B"/>
</dbReference>
<evidence type="ECO:0000256" key="3">
    <source>
        <dbReference type="ARBA" id="ARBA00022989"/>
    </source>
</evidence>
<name>A0A7G9Z8A5_9EURY</name>
<comment type="subcellular location">
    <subcellularLocation>
        <location evidence="1">Membrane</location>
    </subcellularLocation>
</comment>
<dbReference type="GO" id="GO:0006465">
    <property type="term" value="P:signal peptide processing"/>
    <property type="evidence" value="ECO:0007669"/>
    <property type="project" value="InterPro"/>
</dbReference>
<reference evidence="6" key="1">
    <citation type="submission" date="2020-06" db="EMBL/GenBank/DDBJ databases">
        <title>Unique genomic features of the anaerobic methanotrophic archaea.</title>
        <authorList>
            <person name="Chadwick G.L."/>
            <person name="Skennerton C.T."/>
            <person name="Laso-Perez R."/>
            <person name="Leu A.O."/>
            <person name="Speth D.R."/>
            <person name="Yu H."/>
            <person name="Morgan-Lang C."/>
            <person name="Hatzenpichler R."/>
            <person name="Goudeau D."/>
            <person name="Malmstrom R."/>
            <person name="Brazelton W.J."/>
            <person name="Woyke T."/>
            <person name="Hallam S.J."/>
            <person name="Tyson G.W."/>
            <person name="Wegener G."/>
            <person name="Boetius A."/>
            <person name="Orphan V."/>
        </authorList>
    </citation>
    <scope>NUCLEOTIDE SEQUENCE</scope>
</reference>
<evidence type="ECO:0000256" key="4">
    <source>
        <dbReference type="ARBA" id="ARBA00023136"/>
    </source>
</evidence>
<proteinExistence type="predicted"/>
<evidence type="ECO:0000256" key="2">
    <source>
        <dbReference type="ARBA" id="ARBA00022692"/>
    </source>
</evidence>
<dbReference type="NCBIfam" id="TIGR02228">
    <property type="entry name" value="sigpep_I_arch"/>
    <property type="match status" value="1"/>
</dbReference>
<dbReference type="PANTHER" id="PTHR10806">
    <property type="entry name" value="SIGNAL PEPTIDASE COMPLEX CATALYTIC SUBUNIT SEC11"/>
    <property type="match status" value="1"/>
</dbReference>
<keyword evidence="3 5" id="KW-1133">Transmembrane helix</keyword>
<dbReference type="InterPro" id="IPR036286">
    <property type="entry name" value="LexA/Signal_pep-like_sf"/>
</dbReference>
<dbReference type="GO" id="GO:0004252">
    <property type="term" value="F:serine-type endopeptidase activity"/>
    <property type="evidence" value="ECO:0007669"/>
    <property type="project" value="InterPro"/>
</dbReference>
<dbReference type="CDD" id="cd06530">
    <property type="entry name" value="S26_SPase_I"/>
    <property type="match status" value="1"/>
</dbReference>
<organism evidence="6">
    <name type="scientific">Candidatus Methanophaga sp. ANME-1 ERB7</name>
    <dbReference type="NCBI Taxonomy" id="2759913"/>
    <lineage>
        <taxon>Archaea</taxon>
        <taxon>Methanobacteriati</taxon>
        <taxon>Methanobacteriota</taxon>
        <taxon>Stenosarchaea group</taxon>
        <taxon>Methanomicrobia</taxon>
        <taxon>Candidatus Methanophagales</taxon>
        <taxon>Candidatus Methanophagaceae</taxon>
        <taxon>Candidatus Methanophaga</taxon>
    </lineage>
</organism>
<accession>A0A7G9Z8A5</accession>
<keyword evidence="4 5" id="KW-0472">Membrane</keyword>
<evidence type="ECO:0000313" key="6">
    <source>
        <dbReference type="EMBL" id="QNO56489.1"/>
    </source>
</evidence>
<protein>
    <submittedName>
        <fullName evidence="6">Uncharacterized protein</fullName>
    </submittedName>
</protein>
<dbReference type="InterPro" id="IPR019533">
    <property type="entry name" value="Peptidase_S26"/>
</dbReference>
<evidence type="ECO:0000256" key="5">
    <source>
        <dbReference type="SAM" id="Phobius"/>
    </source>
</evidence>
<gene>
    <name evidence="6" type="ORF">LPLLKDDP_00021</name>
</gene>
<sequence>MKKALIETGKSLAEALIIVAIIIVVAYAATGTWHIGFAVESGSMLPNMNVGDLIFVQAPQRTDIITCEEGKLADYKSFNGYGDVIIYRPNGLSSRTPIIHRAMYWVEKEGQMPNGRPAPHEGYITKGDHNAGYDQPNLQPVKPEWVVAIAKARAPYLGYPSLILKNPSILKEWFLNLW</sequence>